<dbReference type="InterPro" id="IPR003458">
    <property type="entry name" value="Phage_T4_Gp38_tail_assem"/>
</dbReference>
<proteinExistence type="predicted"/>
<dbReference type="EMBL" id="AAGWGZ010000024">
    <property type="protein sequence ID" value="EBS6850132.1"/>
    <property type="molecule type" value="Genomic_DNA"/>
</dbReference>
<dbReference type="AlphaFoldDB" id="A0A5V0IXS9"/>
<comment type="caution">
    <text evidence="1">The sequence shown here is derived from an EMBL/GenBank/DDBJ whole genome shotgun (WGS) entry which is preliminary data.</text>
</comment>
<reference evidence="1" key="1">
    <citation type="submission" date="2018-07" db="EMBL/GenBank/DDBJ databases">
        <authorList>
            <consortium name="PulseNet: The National Subtyping Network for Foodborne Disease Surveillance"/>
            <person name="Tarr C.L."/>
            <person name="Trees E."/>
            <person name="Katz L.S."/>
            <person name="Carleton-Romer H.A."/>
            <person name="Stroika S."/>
            <person name="Kucerova Z."/>
            <person name="Roache K.F."/>
            <person name="Sabol A.L."/>
            <person name="Besser J."/>
            <person name="Gerner-Smidt P."/>
        </authorList>
    </citation>
    <scope>NUCLEOTIDE SEQUENCE [LARGE SCALE GENOMIC DNA]</scope>
    <source>
        <strain evidence="1">08-0470</strain>
    </source>
</reference>
<dbReference type="Pfam" id="PF02413">
    <property type="entry name" value="Caudo_TAP"/>
    <property type="match status" value="1"/>
</dbReference>
<protein>
    <submittedName>
        <fullName evidence="1">Tail fiber assembly protein</fullName>
    </submittedName>
</protein>
<accession>A0A5V0IXS9</accession>
<organism evidence="1">
    <name type="scientific">Salmonella enterica</name>
    <name type="common">Salmonella choleraesuis</name>
    <dbReference type="NCBI Taxonomy" id="28901"/>
    <lineage>
        <taxon>Bacteria</taxon>
        <taxon>Pseudomonadati</taxon>
        <taxon>Pseudomonadota</taxon>
        <taxon>Gammaproteobacteria</taxon>
        <taxon>Enterobacterales</taxon>
        <taxon>Enterobacteriaceae</taxon>
        <taxon>Salmonella</taxon>
    </lineage>
</organism>
<name>A0A5V0IXS9_SALER</name>
<gene>
    <name evidence="1" type="ORF">CBX34_21375</name>
</gene>
<evidence type="ECO:0000313" key="1">
    <source>
        <dbReference type="EMBL" id="EBS6850132.1"/>
    </source>
</evidence>
<sequence>MLLDEANAITADWRTELALGIISDVDKAKLIAWIEYIKAVKAVDTTTAPDIIWPAPHET</sequence>